<dbReference type="InterPro" id="IPR024265">
    <property type="entry name" value="DUF3788"/>
</dbReference>
<dbReference type="AlphaFoldDB" id="A0A9D2P2U7"/>
<evidence type="ECO:0000313" key="1">
    <source>
        <dbReference type="EMBL" id="HJC41388.1"/>
    </source>
</evidence>
<name>A0A9D2P2U7_9FIRM</name>
<sequence>MLDIIPGPEQMTALVGTSLYGVWKQLCALIEERYEMDPVWGKGGKAWTYEYKYRRGGKTLCALYARENCIGFMVILGKEERLKFEKEREAYTEEVQRVYEEAQTYHDGKWMMFEPTDTALFDDFIRLLGIKRRPNRT</sequence>
<proteinExistence type="predicted"/>
<dbReference type="EMBL" id="DWWJ01000133">
    <property type="protein sequence ID" value="HJC41388.1"/>
    <property type="molecule type" value="Genomic_DNA"/>
</dbReference>
<protein>
    <submittedName>
        <fullName evidence="1">DUF3788 domain-containing protein</fullName>
    </submittedName>
</protein>
<reference evidence="1" key="1">
    <citation type="journal article" date="2021" name="PeerJ">
        <title>Extensive microbial diversity within the chicken gut microbiome revealed by metagenomics and culture.</title>
        <authorList>
            <person name="Gilroy R."/>
            <person name="Ravi A."/>
            <person name="Getino M."/>
            <person name="Pursley I."/>
            <person name="Horton D.L."/>
            <person name="Alikhan N.F."/>
            <person name="Baker D."/>
            <person name="Gharbi K."/>
            <person name="Hall N."/>
            <person name="Watson M."/>
            <person name="Adriaenssens E.M."/>
            <person name="Foster-Nyarko E."/>
            <person name="Jarju S."/>
            <person name="Secka A."/>
            <person name="Antonio M."/>
            <person name="Oren A."/>
            <person name="Chaudhuri R.R."/>
            <person name="La Ragione R."/>
            <person name="Hildebrand F."/>
            <person name="Pallen M.J."/>
        </authorList>
    </citation>
    <scope>NUCLEOTIDE SEQUENCE</scope>
    <source>
        <strain evidence="1">CHK186-1790</strain>
    </source>
</reference>
<reference evidence="1" key="2">
    <citation type="submission" date="2021-04" db="EMBL/GenBank/DDBJ databases">
        <authorList>
            <person name="Gilroy R."/>
        </authorList>
    </citation>
    <scope>NUCLEOTIDE SEQUENCE</scope>
    <source>
        <strain evidence="1">CHK186-1790</strain>
    </source>
</reference>
<dbReference type="Proteomes" id="UP000823882">
    <property type="component" value="Unassembled WGS sequence"/>
</dbReference>
<comment type="caution">
    <text evidence="1">The sequence shown here is derived from an EMBL/GenBank/DDBJ whole genome shotgun (WGS) entry which is preliminary data.</text>
</comment>
<dbReference type="Pfam" id="PF12663">
    <property type="entry name" value="DUF3788"/>
    <property type="match status" value="1"/>
</dbReference>
<gene>
    <name evidence="1" type="ORF">H9701_07540</name>
</gene>
<evidence type="ECO:0000313" key="2">
    <source>
        <dbReference type="Proteomes" id="UP000823882"/>
    </source>
</evidence>
<organism evidence="1 2">
    <name type="scientific">Candidatus Intestinimonas pullistercoris</name>
    <dbReference type="NCBI Taxonomy" id="2838623"/>
    <lineage>
        <taxon>Bacteria</taxon>
        <taxon>Bacillati</taxon>
        <taxon>Bacillota</taxon>
        <taxon>Clostridia</taxon>
        <taxon>Eubacteriales</taxon>
        <taxon>Intestinimonas</taxon>
    </lineage>
</organism>
<accession>A0A9D2P2U7</accession>